<dbReference type="GO" id="GO:0000271">
    <property type="term" value="P:polysaccharide biosynthetic process"/>
    <property type="evidence" value="ECO:0007669"/>
    <property type="project" value="InterPro"/>
</dbReference>
<feature type="domain" description="Glycosyltransferase 2-like" evidence="15">
    <location>
        <begin position="28"/>
        <end position="194"/>
    </location>
</feature>
<evidence type="ECO:0000313" key="17">
    <source>
        <dbReference type="EMBL" id="CAB4878555.1"/>
    </source>
</evidence>
<comment type="pathway">
    <text evidence="3">Protein modification; protein glycosylation.</text>
</comment>
<comment type="subcellular location">
    <subcellularLocation>
        <location evidence="2">Endoplasmic reticulum membrane</location>
        <topology evidence="2">Single-pass membrane protein</topology>
    </subcellularLocation>
    <subcellularLocation>
        <location evidence="1">Membrane</location>
        <topology evidence="1">Multi-pass membrane protein</topology>
    </subcellularLocation>
</comment>
<evidence type="ECO:0000256" key="1">
    <source>
        <dbReference type="ARBA" id="ARBA00004141"/>
    </source>
</evidence>
<organism evidence="17">
    <name type="scientific">freshwater metagenome</name>
    <dbReference type="NCBI Taxonomy" id="449393"/>
    <lineage>
        <taxon>unclassified sequences</taxon>
        <taxon>metagenomes</taxon>
        <taxon>ecological metagenomes</taxon>
    </lineage>
</organism>
<dbReference type="EC" id="2.4.1.117" evidence="5"/>
<evidence type="ECO:0000256" key="5">
    <source>
        <dbReference type="ARBA" id="ARBA00012583"/>
    </source>
</evidence>
<keyword evidence="11 14" id="KW-1133">Transmembrane helix</keyword>
<protein>
    <recommendedName>
        <fullName evidence="5">dolichyl-phosphate beta-glucosyltransferase</fullName>
        <ecNumber evidence="5">2.4.1.117</ecNumber>
    </recommendedName>
</protein>
<keyword evidence="7" id="KW-0808">Transferase</keyword>
<evidence type="ECO:0000256" key="6">
    <source>
        <dbReference type="ARBA" id="ARBA00022676"/>
    </source>
</evidence>
<dbReference type="Gene3D" id="3.90.550.10">
    <property type="entry name" value="Spore Coat Polysaccharide Biosynthesis Protein SpsA, Chain A"/>
    <property type="match status" value="1"/>
</dbReference>
<dbReference type="InterPro" id="IPR035518">
    <property type="entry name" value="DPG_synthase"/>
</dbReference>
<dbReference type="InterPro" id="IPR007267">
    <property type="entry name" value="GtrA_DPMS_TM"/>
</dbReference>
<keyword evidence="8 14" id="KW-0812">Transmembrane</keyword>
<dbReference type="SUPFAM" id="SSF53448">
    <property type="entry name" value="Nucleotide-diphospho-sugar transferases"/>
    <property type="match status" value="1"/>
</dbReference>
<keyword evidence="9" id="KW-0256">Endoplasmic reticulum</keyword>
<dbReference type="AlphaFoldDB" id="A0A6J7EB21"/>
<dbReference type="InterPro" id="IPR001173">
    <property type="entry name" value="Glyco_trans_2-like"/>
</dbReference>
<dbReference type="GO" id="GO:0004581">
    <property type="term" value="F:dolichyl-phosphate beta-glucosyltransferase activity"/>
    <property type="evidence" value="ECO:0007669"/>
    <property type="project" value="UniProtKB-EC"/>
</dbReference>
<sequence>MTSTTVEPPTTDQVPTTPPTHVAPVIDIVVPVYNEEASLESSIAALHSYLADGFPFTWRVTIVDNASTDRTWLIANVIAGQVPGVRAIHLEEKGRGRALRHAWTDNDSTVVAYMDVDLSTGLDALLPLVAPLVSGHSDIAIGSRLATGAQVARGPQREFISRSYNAVLHLVFGNRFRDAQCGFKAIRSSVAQRLLPQVQDNAWFFDTELLLLAEHNGLRVHEVPVTWIDDPDSRVQVARTAFDDLRGVARVARRFWTGKGRIDLGDDARPGLDDDFGRQIVTFAKVGVLSTVVSLLLFLLWRGAVGAVWANLFAVSATALANTWANRRYTFGYRDDRGRSRHYLGGLVISVAGLGLSSLALANVTGSLAQILVLLLSWGLVTVARFGLLRRWVFRP</sequence>
<evidence type="ECO:0000256" key="2">
    <source>
        <dbReference type="ARBA" id="ARBA00004389"/>
    </source>
</evidence>
<dbReference type="Pfam" id="PF00535">
    <property type="entry name" value="Glycos_transf_2"/>
    <property type="match status" value="1"/>
</dbReference>
<evidence type="ECO:0000256" key="7">
    <source>
        <dbReference type="ARBA" id="ARBA00022679"/>
    </source>
</evidence>
<evidence type="ECO:0000256" key="12">
    <source>
        <dbReference type="ARBA" id="ARBA00023136"/>
    </source>
</evidence>
<evidence type="ECO:0000256" key="4">
    <source>
        <dbReference type="ARBA" id="ARBA00006739"/>
    </source>
</evidence>
<evidence type="ECO:0000256" key="11">
    <source>
        <dbReference type="ARBA" id="ARBA00022989"/>
    </source>
</evidence>
<evidence type="ECO:0000256" key="13">
    <source>
        <dbReference type="ARBA" id="ARBA00045097"/>
    </source>
</evidence>
<proteinExistence type="inferred from homology"/>
<dbReference type="PANTHER" id="PTHR10859">
    <property type="entry name" value="GLYCOSYL TRANSFERASE"/>
    <property type="match status" value="1"/>
</dbReference>
<accession>A0A6J7EB21</accession>
<dbReference type="InterPro" id="IPR029044">
    <property type="entry name" value="Nucleotide-diphossugar_trans"/>
</dbReference>
<evidence type="ECO:0000259" key="15">
    <source>
        <dbReference type="Pfam" id="PF00535"/>
    </source>
</evidence>
<dbReference type="GO" id="GO:0005789">
    <property type="term" value="C:endoplasmic reticulum membrane"/>
    <property type="evidence" value="ECO:0007669"/>
    <property type="project" value="UniProtKB-SubCell"/>
</dbReference>
<evidence type="ECO:0000256" key="9">
    <source>
        <dbReference type="ARBA" id="ARBA00022824"/>
    </source>
</evidence>
<reference evidence="17" key="1">
    <citation type="submission" date="2020-05" db="EMBL/GenBank/DDBJ databases">
        <authorList>
            <person name="Chiriac C."/>
            <person name="Salcher M."/>
            <person name="Ghai R."/>
            <person name="Kavagutti S V."/>
        </authorList>
    </citation>
    <scope>NUCLEOTIDE SEQUENCE</scope>
</reference>
<evidence type="ECO:0000256" key="14">
    <source>
        <dbReference type="SAM" id="Phobius"/>
    </source>
</evidence>
<feature type="transmembrane region" description="Helical" evidence="14">
    <location>
        <begin position="307"/>
        <end position="324"/>
    </location>
</feature>
<dbReference type="CDD" id="cd04188">
    <property type="entry name" value="DPG_synthase"/>
    <property type="match status" value="1"/>
</dbReference>
<evidence type="ECO:0000256" key="3">
    <source>
        <dbReference type="ARBA" id="ARBA00004922"/>
    </source>
</evidence>
<gene>
    <name evidence="17" type="ORF">UFOPK3376_01282</name>
</gene>
<feature type="transmembrane region" description="Helical" evidence="14">
    <location>
        <begin position="368"/>
        <end position="388"/>
    </location>
</feature>
<evidence type="ECO:0000259" key="16">
    <source>
        <dbReference type="Pfam" id="PF04138"/>
    </source>
</evidence>
<evidence type="ECO:0000256" key="8">
    <source>
        <dbReference type="ARBA" id="ARBA00022692"/>
    </source>
</evidence>
<feature type="transmembrane region" description="Helical" evidence="14">
    <location>
        <begin position="344"/>
        <end position="362"/>
    </location>
</feature>
<dbReference type="EMBL" id="CAFBLP010000027">
    <property type="protein sequence ID" value="CAB4878555.1"/>
    <property type="molecule type" value="Genomic_DNA"/>
</dbReference>
<feature type="domain" description="GtrA/DPMS transmembrane" evidence="16">
    <location>
        <begin position="283"/>
        <end position="394"/>
    </location>
</feature>
<comment type="similarity">
    <text evidence="4">Belongs to the glycosyltransferase 2 family.</text>
</comment>
<dbReference type="Pfam" id="PF04138">
    <property type="entry name" value="GtrA_DPMS_TM"/>
    <property type="match status" value="1"/>
</dbReference>
<keyword evidence="6" id="KW-0328">Glycosyltransferase</keyword>
<dbReference type="GO" id="GO:0006487">
    <property type="term" value="P:protein N-linked glycosylation"/>
    <property type="evidence" value="ECO:0007669"/>
    <property type="project" value="TreeGrafter"/>
</dbReference>
<comment type="catalytic activity">
    <reaction evidence="13">
        <text>a di-trans,poly-cis-dolichyl phosphate + UDP-alpha-D-glucose = a di-trans,poly-cis-dolichyl beta-D-glucosyl phosphate + UDP</text>
        <dbReference type="Rhea" id="RHEA:15401"/>
        <dbReference type="Rhea" id="RHEA-COMP:19498"/>
        <dbReference type="Rhea" id="RHEA-COMP:19502"/>
        <dbReference type="ChEBI" id="CHEBI:57525"/>
        <dbReference type="ChEBI" id="CHEBI:57683"/>
        <dbReference type="ChEBI" id="CHEBI:58223"/>
        <dbReference type="ChEBI" id="CHEBI:58885"/>
        <dbReference type="EC" id="2.4.1.117"/>
    </reaction>
    <physiologicalReaction direction="left-to-right" evidence="13">
        <dbReference type="Rhea" id="RHEA:15402"/>
    </physiologicalReaction>
</comment>
<keyword evidence="10" id="KW-0735">Signal-anchor</keyword>
<keyword evidence="12 14" id="KW-0472">Membrane</keyword>
<dbReference type="PANTHER" id="PTHR10859:SF91">
    <property type="entry name" value="DOLICHYL-PHOSPHATE BETA-GLUCOSYLTRANSFERASE"/>
    <property type="match status" value="1"/>
</dbReference>
<name>A0A6J7EB21_9ZZZZ</name>
<evidence type="ECO:0000256" key="10">
    <source>
        <dbReference type="ARBA" id="ARBA00022968"/>
    </source>
</evidence>